<evidence type="ECO:0000259" key="2">
    <source>
        <dbReference type="Pfam" id="PF01337"/>
    </source>
</evidence>
<organism evidence="3 4">
    <name type="scientific">Cohnella hashimotonis</name>
    <dbReference type="NCBI Taxonomy" id="2826895"/>
    <lineage>
        <taxon>Bacteria</taxon>
        <taxon>Bacillati</taxon>
        <taxon>Bacillota</taxon>
        <taxon>Bacilli</taxon>
        <taxon>Bacillales</taxon>
        <taxon>Paenibacillaceae</taxon>
        <taxon>Cohnella</taxon>
    </lineage>
</organism>
<name>A0ABT6TM29_9BACL</name>
<sequence length="256" mass="28926">MDFKYSIVNDDNDTVLGFCNEVNIRKADDECCSVLRLYDLKLTEKHRKLPTTTLSNFRLHILSLDGKNLGGYSFSPRNHFKLQFLETTQGPTDIEVRFSEAPLPFAFEVWNRLRERPNDPGQWHSCSHGEKQAWLQVLRLRCNKPQIDRKGQVLSVDGSIIQDEETFFIALGEAINGPFGYYGADLDGLADCLCGGFGLIPPFTLTWTNFHKSFNNGLLAHEKFIALLLHLLTSSGCDVHLTASSEKVKTMVDIKV</sequence>
<gene>
    <name evidence="3" type="ORF">KB449_23325</name>
</gene>
<evidence type="ECO:0000256" key="1">
    <source>
        <dbReference type="ARBA" id="ARBA00006845"/>
    </source>
</evidence>
<dbReference type="InterPro" id="IPR035905">
    <property type="entry name" value="Barstar-like_sf"/>
</dbReference>
<keyword evidence="4" id="KW-1185">Reference proteome</keyword>
<proteinExistence type="inferred from homology"/>
<dbReference type="SUPFAM" id="SSF52038">
    <property type="entry name" value="Barstar-related"/>
    <property type="match status" value="1"/>
</dbReference>
<dbReference type="RefSeq" id="WP_282910643.1">
    <property type="nucleotide sequence ID" value="NZ_JAGRPV010000001.1"/>
</dbReference>
<comment type="caution">
    <text evidence="3">The sequence shown here is derived from an EMBL/GenBank/DDBJ whole genome shotgun (WGS) entry which is preliminary data.</text>
</comment>
<evidence type="ECO:0000313" key="4">
    <source>
        <dbReference type="Proteomes" id="UP001161691"/>
    </source>
</evidence>
<comment type="similarity">
    <text evidence="1">Belongs to the barstar family.</text>
</comment>
<evidence type="ECO:0000313" key="3">
    <source>
        <dbReference type="EMBL" id="MDI4647902.1"/>
    </source>
</evidence>
<feature type="domain" description="Barstar (barnase inhibitor)" evidence="2">
    <location>
        <begin position="152"/>
        <end position="227"/>
    </location>
</feature>
<dbReference type="Gene3D" id="3.30.370.10">
    <property type="entry name" value="Barstar-like"/>
    <property type="match status" value="1"/>
</dbReference>
<dbReference type="InterPro" id="IPR000468">
    <property type="entry name" value="Barstar"/>
</dbReference>
<dbReference type="EMBL" id="JAGRPV010000001">
    <property type="protein sequence ID" value="MDI4647902.1"/>
    <property type="molecule type" value="Genomic_DNA"/>
</dbReference>
<reference evidence="3" key="1">
    <citation type="submission" date="2023-04" db="EMBL/GenBank/DDBJ databases">
        <title>Comparative genomic analysis of Cohnella hashimotonis sp. nov., isolated from the International Space Station.</title>
        <authorList>
            <person name="Venkateswaran K."/>
            <person name="Simpson A."/>
        </authorList>
    </citation>
    <scope>NUCLEOTIDE SEQUENCE</scope>
    <source>
        <strain evidence="3">F6_2S_P_1</strain>
    </source>
</reference>
<protein>
    <submittedName>
        <fullName evidence="3">Barstar family protein</fullName>
    </submittedName>
</protein>
<dbReference type="Proteomes" id="UP001161691">
    <property type="component" value="Unassembled WGS sequence"/>
</dbReference>
<accession>A0ABT6TM29</accession>
<dbReference type="Pfam" id="PF01337">
    <property type="entry name" value="Barstar"/>
    <property type="match status" value="1"/>
</dbReference>